<dbReference type="InterPro" id="IPR032751">
    <property type="entry name" value="Fuseless"/>
</dbReference>
<protein>
    <recommendedName>
        <fullName evidence="4">Fuseless</fullName>
    </recommendedName>
</protein>
<feature type="transmembrane region" description="Helical" evidence="1">
    <location>
        <begin position="109"/>
        <end position="128"/>
    </location>
</feature>
<feature type="transmembrane region" description="Helical" evidence="1">
    <location>
        <begin position="76"/>
        <end position="97"/>
    </location>
</feature>
<feature type="transmembrane region" description="Helical" evidence="1">
    <location>
        <begin position="167"/>
        <end position="186"/>
    </location>
</feature>
<comment type="caution">
    <text evidence="2">The sequence shown here is derived from an EMBL/GenBank/DDBJ whole genome shotgun (WGS) entry which is preliminary data.</text>
</comment>
<evidence type="ECO:0000313" key="3">
    <source>
        <dbReference type="Proteomes" id="UP001347796"/>
    </source>
</evidence>
<organism evidence="2 3">
    <name type="scientific">Patella caerulea</name>
    <name type="common">Rayed Mediterranean limpet</name>
    <dbReference type="NCBI Taxonomy" id="87958"/>
    <lineage>
        <taxon>Eukaryota</taxon>
        <taxon>Metazoa</taxon>
        <taxon>Spiralia</taxon>
        <taxon>Lophotrochozoa</taxon>
        <taxon>Mollusca</taxon>
        <taxon>Gastropoda</taxon>
        <taxon>Patellogastropoda</taxon>
        <taxon>Patelloidea</taxon>
        <taxon>Patellidae</taxon>
        <taxon>Patella</taxon>
    </lineage>
</organism>
<dbReference type="Pfam" id="PF15993">
    <property type="entry name" value="Fuseless"/>
    <property type="match status" value="1"/>
</dbReference>
<keyword evidence="1" id="KW-1133">Transmembrane helix</keyword>
<feature type="transmembrane region" description="Helical" evidence="1">
    <location>
        <begin position="206"/>
        <end position="232"/>
    </location>
</feature>
<keyword evidence="3" id="KW-1185">Reference proteome</keyword>
<dbReference type="GO" id="GO:0070073">
    <property type="term" value="P:clustering of voltage-gated calcium channels"/>
    <property type="evidence" value="ECO:0007669"/>
    <property type="project" value="TreeGrafter"/>
</dbReference>
<feature type="transmembrane region" description="Helical" evidence="1">
    <location>
        <begin position="42"/>
        <end position="64"/>
    </location>
</feature>
<feature type="transmembrane region" description="Helical" evidence="1">
    <location>
        <begin position="244"/>
        <end position="266"/>
    </location>
</feature>
<feature type="transmembrane region" description="Helical" evidence="1">
    <location>
        <begin position="286"/>
        <end position="303"/>
    </location>
</feature>
<dbReference type="GO" id="GO:0007270">
    <property type="term" value="P:neuron-neuron synaptic transmission"/>
    <property type="evidence" value="ECO:0007669"/>
    <property type="project" value="TreeGrafter"/>
</dbReference>
<dbReference type="GO" id="GO:0007274">
    <property type="term" value="P:neuromuscular synaptic transmission"/>
    <property type="evidence" value="ECO:0007669"/>
    <property type="project" value="TreeGrafter"/>
</dbReference>
<name>A0AAN8PRE8_PATCE</name>
<dbReference type="GO" id="GO:0042734">
    <property type="term" value="C:presynaptic membrane"/>
    <property type="evidence" value="ECO:0007669"/>
    <property type="project" value="TreeGrafter"/>
</dbReference>
<gene>
    <name evidence="2" type="ORF">SNE40_009012</name>
</gene>
<evidence type="ECO:0000313" key="2">
    <source>
        <dbReference type="EMBL" id="KAK6181078.1"/>
    </source>
</evidence>
<reference evidence="2 3" key="1">
    <citation type="submission" date="2024-01" db="EMBL/GenBank/DDBJ databases">
        <title>The genome of the rayed Mediterranean limpet Patella caerulea (Linnaeus, 1758).</title>
        <authorList>
            <person name="Anh-Thu Weber A."/>
            <person name="Halstead-Nussloch G."/>
        </authorList>
    </citation>
    <scope>NUCLEOTIDE SEQUENCE [LARGE SCALE GENOMIC DNA]</scope>
    <source>
        <strain evidence="2">AATW-2023a</strain>
        <tissue evidence="2">Whole specimen</tissue>
    </source>
</reference>
<evidence type="ECO:0000256" key="1">
    <source>
        <dbReference type="SAM" id="Phobius"/>
    </source>
</evidence>
<dbReference type="PANTHER" id="PTHR35270:SF2">
    <property type="entry name" value="FUSELESS, ISOFORM A"/>
    <property type="match status" value="1"/>
</dbReference>
<dbReference type="EMBL" id="JAZGQO010000007">
    <property type="protein sequence ID" value="KAK6181078.1"/>
    <property type="molecule type" value="Genomic_DNA"/>
</dbReference>
<dbReference type="AlphaFoldDB" id="A0AAN8PRE8"/>
<keyword evidence="1" id="KW-0472">Membrane</keyword>
<dbReference type="PANTHER" id="PTHR35270">
    <property type="entry name" value="FUSELESS, ISOFORM A"/>
    <property type="match status" value="1"/>
</dbReference>
<sequence length="386" mass="43615">METYILVLDSFISILLFGPLASSFWRGTWGLADLYIFPENRLLSLCASLVCGLLIYLTAIILQTQLTSLNKKMNSPVFYVVSRLYSYILGVAIINYWRGLWGLVDLSGFTLQSAGLTTVISTIALVLCRGSSNSLGPPLFTITDLGRKDYFKITTLFKTKPGPSLRFYLDSCFSVVFVTGFAITQWRGLWNLLDLLLAPDDVFQSAWLSLVAGNILAVLLFIIQWPVMWFAGKIRRLPQTNAEFIGLLGIEDLMTFCGTLASVLVWRGCWYLYDQCLIVHNTDLSLWVSHGVAMVIGMVTLHYPTLMLNGLFMDGEVINSGDKTFFDTKFISNFTQYSVDAYKKKFERKQRKARAVNIEEEKLLVTDKLILHKDVNHNASMNDTNF</sequence>
<feature type="transmembrane region" description="Helical" evidence="1">
    <location>
        <begin position="5"/>
        <end position="22"/>
    </location>
</feature>
<accession>A0AAN8PRE8</accession>
<proteinExistence type="predicted"/>
<evidence type="ECO:0008006" key="4">
    <source>
        <dbReference type="Google" id="ProtNLM"/>
    </source>
</evidence>
<dbReference type="Proteomes" id="UP001347796">
    <property type="component" value="Unassembled WGS sequence"/>
</dbReference>
<keyword evidence="1" id="KW-0812">Transmembrane</keyword>